<comment type="caution">
    <text evidence="1">The sequence shown here is derived from an EMBL/GenBank/DDBJ whole genome shotgun (WGS) entry which is preliminary data.</text>
</comment>
<dbReference type="EMBL" id="NIRI02000056">
    <property type="protein sequence ID" value="KAG5444937.1"/>
    <property type="molecule type" value="Genomic_DNA"/>
</dbReference>
<keyword evidence="2" id="KW-1185">Reference proteome</keyword>
<dbReference type="InParanoid" id="A0A3R7DBV7"/>
<accession>A0A3R7DBV7</accession>
<evidence type="ECO:0000313" key="2">
    <source>
        <dbReference type="Proteomes" id="UP000286415"/>
    </source>
</evidence>
<name>A0A3R7DBV7_CLOSI</name>
<evidence type="ECO:0000313" key="1">
    <source>
        <dbReference type="EMBL" id="KAG5444937.1"/>
    </source>
</evidence>
<proteinExistence type="predicted"/>
<dbReference type="AlphaFoldDB" id="A0A3R7DBV7"/>
<dbReference type="Proteomes" id="UP000286415">
    <property type="component" value="Unassembled WGS sequence"/>
</dbReference>
<organism evidence="1 2">
    <name type="scientific">Clonorchis sinensis</name>
    <name type="common">Chinese liver fluke</name>
    <dbReference type="NCBI Taxonomy" id="79923"/>
    <lineage>
        <taxon>Eukaryota</taxon>
        <taxon>Metazoa</taxon>
        <taxon>Spiralia</taxon>
        <taxon>Lophotrochozoa</taxon>
        <taxon>Platyhelminthes</taxon>
        <taxon>Trematoda</taxon>
        <taxon>Digenea</taxon>
        <taxon>Opisthorchiida</taxon>
        <taxon>Opisthorchiata</taxon>
        <taxon>Opisthorchiidae</taxon>
        <taxon>Clonorchis</taxon>
    </lineage>
</organism>
<sequence>MQQTVSNTNKISRNLKKPSTNPLNVVTFTNYQAFHPNSERVVRCKLAQWLRRPLTGRKFRGFNSASASRLLLSRLGQQDSISALVSPSVDIETRRRECARGERV</sequence>
<protein>
    <submittedName>
        <fullName evidence="1">Uncharacterized protein</fullName>
    </submittedName>
</protein>
<reference evidence="1 2" key="1">
    <citation type="journal article" date="2018" name="Biotechnol. Adv.">
        <title>Improved genomic resources and new bioinformatic workflow for the carcinogenic parasite Clonorchis sinensis: Biotechnological implications.</title>
        <authorList>
            <person name="Wang D."/>
            <person name="Korhonen P.K."/>
            <person name="Gasser R.B."/>
            <person name="Young N.D."/>
        </authorList>
    </citation>
    <scope>NUCLEOTIDE SEQUENCE [LARGE SCALE GENOMIC DNA]</scope>
    <source>
        <strain evidence="1">Cs-k2</strain>
    </source>
</reference>
<gene>
    <name evidence="1" type="ORF">CSKR_103552</name>
</gene>
<reference evidence="1 2" key="2">
    <citation type="journal article" date="2021" name="Genomics">
        <title>High-quality reference genome for Clonorchis sinensis.</title>
        <authorList>
            <person name="Young N.D."/>
            <person name="Stroehlein A.J."/>
            <person name="Kinkar L."/>
            <person name="Wang T."/>
            <person name="Sohn W.M."/>
            <person name="Chang B.C.H."/>
            <person name="Kaur P."/>
            <person name="Weisz D."/>
            <person name="Dudchenko O."/>
            <person name="Aiden E.L."/>
            <person name="Korhonen P.K."/>
            <person name="Gasser R.B."/>
        </authorList>
    </citation>
    <scope>NUCLEOTIDE SEQUENCE [LARGE SCALE GENOMIC DNA]</scope>
    <source>
        <strain evidence="1">Cs-k2</strain>
    </source>
</reference>